<keyword evidence="6" id="KW-1185">Reference proteome</keyword>
<feature type="compositionally biased region" description="Low complexity" evidence="2">
    <location>
        <begin position="69"/>
        <end position="78"/>
    </location>
</feature>
<protein>
    <recommendedName>
        <fullName evidence="4">Transcobalamin-like C-terminal domain-containing protein</fullName>
    </recommendedName>
</protein>
<dbReference type="InterPro" id="IPR027954">
    <property type="entry name" value="Transcobalamin-like_C"/>
</dbReference>
<feature type="compositionally biased region" description="Low complexity" evidence="2">
    <location>
        <begin position="138"/>
        <end position="157"/>
    </location>
</feature>
<evidence type="ECO:0000259" key="4">
    <source>
        <dbReference type="Pfam" id="PF14478"/>
    </source>
</evidence>
<proteinExistence type="predicted"/>
<feature type="region of interest" description="Disordered" evidence="2">
    <location>
        <begin position="1721"/>
        <end position="1794"/>
    </location>
</feature>
<feature type="domain" description="Transcobalamin-like C-terminal" evidence="4">
    <location>
        <begin position="956"/>
        <end position="994"/>
    </location>
</feature>
<dbReference type="Proteomes" id="UP000278632">
    <property type="component" value="Unassembled WGS sequence"/>
</dbReference>
<dbReference type="SUPFAM" id="SSF50998">
    <property type="entry name" value="Quinoprotein alcohol dehydrogenase-like"/>
    <property type="match status" value="1"/>
</dbReference>
<dbReference type="Gene3D" id="2.170.130.30">
    <property type="match status" value="3"/>
</dbReference>
<reference evidence="6" key="1">
    <citation type="submission" date="2018-05" db="EMBL/GenBank/DDBJ databases">
        <title>Genome Sequencing of selected type strains of the family Eggerthellaceae.</title>
        <authorList>
            <person name="Danylec N."/>
            <person name="Stoll D.A."/>
            <person name="Doetsch A."/>
            <person name="Huch M."/>
        </authorList>
    </citation>
    <scope>NUCLEOTIDE SEQUENCE [LARGE SCALE GENOMIC DNA]</scope>
    <source>
        <strain evidence="6">DSM 16106</strain>
    </source>
</reference>
<dbReference type="Gene3D" id="2.60.40.4270">
    <property type="entry name" value="Listeria-Bacteroides repeat domain"/>
    <property type="match status" value="1"/>
</dbReference>
<feature type="compositionally biased region" description="Low complexity" evidence="2">
    <location>
        <begin position="1740"/>
        <end position="1751"/>
    </location>
</feature>
<dbReference type="Gene3D" id="2.40.128.630">
    <property type="match status" value="2"/>
</dbReference>
<evidence type="ECO:0000313" key="5">
    <source>
        <dbReference type="EMBL" id="RNL43102.1"/>
    </source>
</evidence>
<comment type="caution">
    <text evidence="5">The sequence shown here is derived from an EMBL/GenBank/DDBJ whole genome shotgun (WGS) entry which is preliminary data.</text>
</comment>
<name>A0A3N0B7F7_9ACTN</name>
<dbReference type="InterPro" id="IPR042229">
    <property type="entry name" value="Listeria/Bacterioides_rpt_sf"/>
</dbReference>
<dbReference type="Pfam" id="PF14478">
    <property type="entry name" value="DUF4430"/>
    <property type="match status" value="3"/>
</dbReference>
<organism evidence="5 6">
    <name type="scientific">Paraeggerthella hongkongensis</name>
    <dbReference type="NCBI Taxonomy" id="230658"/>
    <lineage>
        <taxon>Bacteria</taxon>
        <taxon>Bacillati</taxon>
        <taxon>Actinomycetota</taxon>
        <taxon>Coriobacteriia</taxon>
        <taxon>Eggerthellales</taxon>
        <taxon>Eggerthellaceae</taxon>
        <taxon>Paraeggerthella</taxon>
    </lineage>
</organism>
<feature type="domain" description="Transcobalamin-like C-terminal" evidence="4">
    <location>
        <begin position="1195"/>
        <end position="1232"/>
    </location>
</feature>
<dbReference type="Pfam" id="PF09479">
    <property type="entry name" value="Flg_new"/>
    <property type="match status" value="1"/>
</dbReference>
<dbReference type="NCBIfam" id="TIGR02543">
    <property type="entry name" value="List_Bact_rpt"/>
    <property type="match status" value="1"/>
</dbReference>
<dbReference type="InterPro" id="IPR011047">
    <property type="entry name" value="Quinoprotein_ADH-like_sf"/>
</dbReference>
<evidence type="ECO:0000256" key="1">
    <source>
        <dbReference type="ARBA" id="ARBA00004196"/>
    </source>
</evidence>
<feature type="transmembrane region" description="Helical" evidence="3">
    <location>
        <begin position="1804"/>
        <end position="1825"/>
    </location>
</feature>
<dbReference type="OrthoDB" id="3187397at2"/>
<feature type="domain" description="Transcobalamin-like C-terminal" evidence="4">
    <location>
        <begin position="1034"/>
        <end position="1114"/>
    </location>
</feature>
<dbReference type="EMBL" id="QICD01000014">
    <property type="protein sequence ID" value="RNL43102.1"/>
    <property type="molecule type" value="Genomic_DNA"/>
</dbReference>
<dbReference type="InterPro" id="IPR013378">
    <property type="entry name" value="InlB-like_B-rpt"/>
</dbReference>
<feature type="region of interest" description="Disordered" evidence="2">
    <location>
        <begin position="68"/>
        <end position="160"/>
    </location>
</feature>
<keyword evidence="3" id="KW-0812">Transmembrane</keyword>
<comment type="subcellular location">
    <subcellularLocation>
        <location evidence="1">Cell envelope</location>
    </subcellularLocation>
</comment>
<evidence type="ECO:0000313" key="6">
    <source>
        <dbReference type="Proteomes" id="UP000278632"/>
    </source>
</evidence>
<sequence length="1836" mass="190836">MIGLQLARVGTRSVRERSNTPLSAVSVASVSERFLAVLLAVALVVSLVPGIAWAQPGGAHVSVAEERALAGSGESSEGGSTGPMDSLGSVDRTETLPNAEAGEPFDIGGGSTVNRGLAGDAVPSENALSNEDGSIQPSALDSLEETSSSDSSEPSTSRAVSNVDGVLVKTASGANLPSKLGAGLEIKAWAFVDTEEVEVGDYAGISFQWYRGGTQVSYAPNALIYKNYAPIDGANARTYLLADADAGSFLAVKVTLANGVEKWSSSSTPKVTDGKADLASVEIEGTAKQGNALTAIAHDAASGTAVESGVAYRWLVGDAVDGEFHELSGARGSSLELTPSEVGKYVKVEASSRNEVVSPAVGAVIAAGSAENEARVAAAITALEKDGLRGYYPNPKYGTDSNLNRMIESRLSELGFDGVSTRVSAAAFSGVDPKQQGSVDVSEGSDNGAITYFFLAPDAKTVSFDYSVLRQFKPTYALTFGDATGFYTPSRASSLAWDDARVLAYLEGQAANVSLDEGIKTGSIPASVLKVGLPTEVRVGSAKTATISWSSSDSAVAKIANGFDGNYNQTATAVFSHTAVPRSVTLTATYELQVPGYGSGPGVSYRTTFDMVVEQKSGAEVDDIKKQLANVLKRAKVVDAASGGSVQASAVDGDVKFSTPRSLGVDGKVYKLSYVSSDEDFLKVNGYRGVVTRSLEGEPIRTVEVSASLTYDGVTVSRELGAYTLKPVSSDELEQAVGFMNDVAAAYGQALLGQNASADQVTVDLDTFMEVSRAADGSLAWARSIDQMTDQGIVPDDIPGYDPMGSQKWRTFRSSDAGVLEDEILRANRPDYDRRVAVDSVLTYKAYESLAAAHPENRDLQSLVKRPVQAEFTVAGTKGQTDPFVTATCSIIGMDKHGNRQTWAAAEPFTLDNGSKASGLTEALLTKTGISANIDRKWGWYLESVTSPYDAGQNLSWDQATGRFWQMFVNGSAATAGANGYELKPGDSVIWCYSAEGEEAPVDQLSATCSVVGVDADGAVQTWAADATYAMPKGATAADLSERLFADAGLKTDIATSWGWYLKSITSPYDAGQNLGWDQATGRFWQLFVNGEVAQEGANGITLQAGDRVVWYYSADGAVLPSSVAASCEVVGMDASGNPQVWAASSRYAMVEGATMADLSDQMFVKTGLKAMVDTSQSWYLQSLVSPYDGRTLGRDQVTGRFWQLFVNGEVAQKGAGEIKIESGDQVVWYYSALGSSLPTAGEVVIEPSASRPSYDSFWPQFGAGSALTNVITPAESADLLWSFDYKTVTSAEGVSDPLVVNGDIYLVSGGILMKIDAATGRPTASATVGSANRYFCRPAYADGLIVIPTDDGRLAAFTANALACVWRTESLGASDGSVSYQALSTLTVNGGYAYAGFTQPGAANSTGTAGALVCVRMSDGKLMWANKGVTSSSGKPEGYYWAGAAASGSDIVIGDESGAVVLIEGDTGKVKSSVSLGAPCRSTIVSVGDGRTLLAVTSDGVLYKIVREGDALSVAGRVSFARSSTSTPVVSNGTVFVCGADADGYGTLSLIDLAGMCVDRTVVGGLGAAQGSPLVSIQGDGTYAYFTCNGLPGGVYAYRVGDAAAYALYTPAGPQQNYCTASVIADEEGNLYYTNDAGVLFALKGRAGFRVTFDSMGGSFVPSGMAVKDKPIVQPADPSRDGYSFGGWFVDSACTRTWDFETPVDGDMTLYARWVTNARPGGVGGSGDESNGTSGSFWASSGAPGAAHAPLVRQSSGKVGGRTDKVAKEASSPNGESGPGNTRVAEPNGEDAAGVARNGVNPWAAGGLMLGMAGLVGAVAYGAVARRRTKGDGNA</sequence>
<gene>
    <name evidence="5" type="ORF">DMP08_07970</name>
</gene>
<accession>A0A3N0B7F7</accession>
<dbReference type="RefSeq" id="WP_123192395.1">
    <property type="nucleotide sequence ID" value="NZ_QICD01000014.1"/>
</dbReference>
<feature type="compositionally biased region" description="Polar residues" evidence="2">
    <location>
        <begin position="126"/>
        <end position="137"/>
    </location>
</feature>
<dbReference type="Gene3D" id="2.60.40.2700">
    <property type="match status" value="2"/>
</dbReference>
<dbReference type="GO" id="GO:0030313">
    <property type="term" value="C:cell envelope"/>
    <property type="evidence" value="ECO:0007669"/>
    <property type="project" value="UniProtKB-SubCell"/>
</dbReference>
<keyword evidence="3" id="KW-0472">Membrane</keyword>
<evidence type="ECO:0000256" key="2">
    <source>
        <dbReference type="SAM" id="MobiDB-lite"/>
    </source>
</evidence>
<keyword evidence="3" id="KW-1133">Transmembrane helix</keyword>
<evidence type="ECO:0000256" key="3">
    <source>
        <dbReference type="SAM" id="Phobius"/>
    </source>
</evidence>